<sequence>MTLKRKRLPKPVVATTNNKTIRKKKTHQFSQALISKFHVLNKEKERLKQQPQNSEVIERLNEIEKTIEHMGGLDAYQKASLLGQDKRRGGDSSKWFIKQLLSLKKPTEFENDDNYIAGKPSNSKTYSLLDIGAVSGSNYSKEGKWIKAKAIDLNPQDSLVEKADFFEYPIPAEKYQILCLSLVINFVGDNKKRGIMIARANKFLVKNGLLFIVLPNPCVNNSRYCTDEHFKKILDYLGFTLVTSHVSRKLVYYLFRKIKDINIQKIQKAKPKFPKVLLNDGVSRNNFCVVI</sequence>
<evidence type="ECO:0000256" key="4">
    <source>
        <dbReference type="HAMAP-Rule" id="MF_03044"/>
    </source>
</evidence>
<feature type="binding site" evidence="4">
    <location>
        <position position="132"/>
    </location>
    <ligand>
        <name>S-adenosyl-L-methionine</name>
        <dbReference type="ChEBI" id="CHEBI:59789"/>
    </ligand>
</feature>
<dbReference type="Proteomes" id="UP000193719">
    <property type="component" value="Unassembled WGS sequence"/>
</dbReference>
<dbReference type="HAMAP" id="MF_03044">
    <property type="entry name" value="BMT2"/>
    <property type="match status" value="1"/>
</dbReference>
<dbReference type="PANTHER" id="PTHR21008">
    <property type="entry name" value="S-ADENOSYLMETHIONINE SENSOR UPSTREAM OF MTORC1-RELATED"/>
    <property type="match status" value="1"/>
</dbReference>
<accession>A0A1Y1VDV0</accession>
<dbReference type="Pfam" id="PF11968">
    <property type="entry name" value="Bmt2"/>
    <property type="match status" value="1"/>
</dbReference>
<proteinExistence type="inferred from homology"/>
<reference evidence="5 6" key="2">
    <citation type="submission" date="2016-08" db="EMBL/GenBank/DDBJ databases">
        <title>Pervasive Adenine N6-methylation of Active Genes in Fungi.</title>
        <authorList>
            <consortium name="DOE Joint Genome Institute"/>
            <person name="Mondo S.J."/>
            <person name="Dannebaum R.O."/>
            <person name="Kuo R.C."/>
            <person name="Labutti K."/>
            <person name="Haridas S."/>
            <person name="Kuo A."/>
            <person name="Salamov A."/>
            <person name="Ahrendt S.R."/>
            <person name="Lipzen A."/>
            <person name="Sullivan W."/>
            <person name="Andreopoulos W.B."/>
            <person name="Clum A."/>
            <person name="Lindquist E."/>
            <person name="Daum C."/>
            <person name="Ramamoorthy G.K."/>
            <person name="Gryganskyi A."/>
            <person name="Culley D."/>
            <person name="Magnuson J.K."/>
            <person name="James T.Y."/>
            <person name="O'Malley M.A."/>
            <person name="Stajich J.E."/>
            <person name="Spatafora J.W."/>
            <person name="Visel A."/>
            <person name="Grigoriev I.V."/>
        </authorList>
    </citation>
    <scope>NUCLEOTIDE SEQUENCE [LARGE SCALE GENOMIC DNA]</scope>
    <source>
        <strain evidence="6">finn</strain>
    </source>
</reference>
<comment type="similarity">
    <text evidence="4">Belongs to the BMT2 family.</text>
</comment>
<comment type="function">
    <text evidence="4">S-adenosyl-L-methionine-dependent methyltransferase that specifically methylates the N(1) position of an adenine present in helix 65 in 25S rRNA.</text>
</comment>
<dbReference type="PANTHER" id="PTHR21008:SF1">
    <property type="entry name" value="25S RRNA (ADENINE(2142)-N(1))-METHYLTRANSFERASE"/>
    <property type="match status" value="1"/>
</dbReference>
<dbReference type="AlphaFoldDB" id="A0A1Y1VDV0"/>
<keyword evidence="3 4" id="KW-0949">S-adenosyl-L-methionine</keyword>
<dbReference type="InterPro" id="IPR029063">
    <property type="entry name" value="SAM-dependent_MTases_sf"/>
</dbReference>
<evidence type="ECO:0000313" key="6">
    <source>
        <dbReference type="Proteomes" id="UP000193719"/>
    </source>
</evidence>
<dbReference type="EMBL" id="MCFH01000014">
    <property type="protein sequence ID" value="ORX52954.1"/>
    <property type="molecule type" value="Genomic_DNA"/>
</dbReference>
<gene>
    <name evidence="5" type="ORF">BCR36DRAFT_324013</name>
</gene>
<protein>
    <recommendedName>
        <fullName evidence="4">25S rRNA adenine-N(1) methyltransferase</fullName>
        <ecNumber evidence="4">2.1.1.-</ecNumber>
    </recommendedName>
</protein>
<evidence type="ECO:0000313" key="5">
    <source>
        <dbReference type="EMBL" id="ORX52954.1"/>
    </source>
</evidence>
<dbReference type="GO" id="GO:0016433">
    <property type="term" value="F:rRNA (adenine) methyltransferase activity"/>
    <property type="evidence" value="ECO:0007669"/>
    <property type="project" value="UniProtKB-UniRule"/>
</dbReference>
<comment type="subcellular location">
    <subcellularLocation>
        <location evidence="4">Nucleus</location>
        <location evidence="4">Nucleolus</location>
    </subcellularLocation>
</comment>
<dbReference type="SUPFAM" id="SSF53335">
    <property type="entry name" value="S-adenosyl-L-methionine-dependent methyltransferases"/>
    <property type="match status" value="1"/>
</dbReference>
<dbReference type="InterPro" id="IPR021867">
    <property type="entry name" value="Bmt2/SAMTOR"/>
</dbReference>
<name>A0A1Y1VDV0_9FUNG</name>
<feature type="binding site" evidence="4">
    <location>
        <position position="152"/>
    </location>
    <ligand>
        <name>S-adenosyl-L-methionine</name>
        <dbReference type="ChEBI" id="CHEBI:59789"/>
    </ligand>
</feature>
<evidence type="ECO:0000256" key="2">
    <source>
        <dbReference type="ARBA" id="ARBA00022679"/>
    </source>
</evidence>
<dbReference type="Gene3D" id="3.40.50.150">
    <property type="entry name" value="Vaccinia Virus protein VP39"/>
    <property type="match status" value="1"/>
</dbReference>
<dbReference type="OrthoDB" id="5954793at2759"/>
<organism evidence="5 6">
    <name type="scientific">Piromyces finnis</name>
    <dbReference type="NCBI Taxonomy" id="1754191"/>
    <lineage>
        <taxon>Eukaryota</taxon>
        <taxon>Fungi</taxon>
        <taxon>Fungi incertae sedis</taxon>
        <taxon>Chytridiomycota</taxon>
        <taxon>Chytridiomycota incertae sedis</taxon>
        <taxon>Neocallimastigomycetes</taxon>
        <taxon>Neocallimastigales</taxon>
        <taxon>Neocallimastigaceae</taxon>
        <taxon>Piromyces</taxon>
    </lineage>
</organism>
<keyword evidence="1 4" id="KW-0489">Methyltransferase</keyword>
<evidence type="ECO:0000256" key="3">
    <source>
        <dbReference type="ARBA" id="ARBA00022691"/>
    </source>
</evidence>
<keyword evidence="4" id="KW-0539">Nucleus</keyword>
<comment type="caution">
    <text evidence="5">The sequence shown here is derived from an EMBL/GenBank/DDBJ whole genome shotgun (WGS) entry which is preliminary data.</text>
</comment>
<dbReference type="EC" id="2.1.1.-" evidence="4"/>
<reference evidence="5 6" key="1">
    <citation type="submission" date="2016-08" db="EMBL/GenBank/DDBJ databases">
        <title>Genomes of anaerobic fungi encode conserved fungal cellulosomes for biomass hydrolysis.</title>
        <authorList>
            <consortium name="DOE Joint Genome Institute"/>
            <person name="Haitjema C.H."/>
            <person name="Gilmore S.P."/>
            <person name="Henske J.K."/>
            <person name="Solomon K.V."/>
            <person name="De Groot R."/>
            <person name="Kuo A."/>
            <person name="Mondo S.J."/>
            <person name="Salamov A.A."/>
            <person name="Labutti K."/>
            <person name="Zhao Z."/>
            <person name="Chiniquy J."/>
            <person name="Barry K."/>
            <person name="Brewer H.M."/>
            <person name="Purvine S.O."/>
            <person name="Wright A.T."/>
            <person name="Boxma B."/>
            <person name="Van Alen T."/>
            <person name="Hackstein J.H."/>
            <person name="Baker S.E."/>
            <person name="Grigoriev I.V."/>
            <person name="O'Malley M.A."/>
        </authorList>
    </citation>
    <scope>NUCLEOTIDE SEQUENCE [LARGE SCALE GENOMIC DNA]</scope>
    <source>
        <strain evidence="6">finn</strain>
    </source>
</reference>
<dbReference type="GO" id="GO:0005730">
    <property type="term" value="C:nucleolus"/>
    <property type="evidence" value="ECO:0007669"/>
    <property type="project" value="UniProtKB-SubCell"/>
</dbReference>
<keyword evidence="6" id="KW-1185">Reference proteome</keyword>
<dbReference type="STRING" id="1754191.A0A1Y1VDV0"/>
<keyword evidence="2 4" id="KW-0808">Transferase</keyword>
<evidence type="ECO:0000256" key="1">
    <source>
        <dbReference type="ARBA" id="ARBA00022603"/>
    </source>
</evidence>